<dbReference type="Proteomes" id="UP000095283">
    <property type="component" value="Unplaced"/>
</dbReference>
<sequence length="121" mass="13788">MSLLRAYASTASTSSDRSRAISCVSGGIAVGTMIGPGFYCPCRSRLFCCWCLYSHSLHSNIRTNHNRNLVIYIHFLKIIIIKKLEVENKSTTGLKERIYTVRFRMIAHFDFLHFFCSPSSD</sequence>
<accession>A0A1I7X3T7</accession>
<evidence type="ECO:0000313" key="2">
    <source>
        <dbReference type="WBParaSite" id="Hba_12129"/>
    </source>
</evidence>
<proteinExistence type="predicted"/>
<dbReference type="AlphaFoldDB" id="A0A1I7X3T7"/>
<evidence type="ECO:0000313" key="1">
    <source>
        <dbReference type="Proteomes" id="UP000095283"/>
    </source>
</evidence>
<reference evidence="2" key="1">
    <citation type="submission" date="2016-11" db="UniProtKB">
        <authorList>
            <consortium name="WormBaseParasite"/>
        </authorList>
    </citation>
    <scope>IDENTIFICATION</scope>
</reference>
<protein>
    <submittedName>
        <fullName evidence="2">Secreted protein</fullName>
    </submittedName>
</protein>
<keyword evidence="1" id="KW-1185">Reference proteome</keyword>
<organism evidence="1 2">
    <name type="scientific">Heterorhabditis bacteriophora</name>
    <name type="common">Entomopathogenic nematode worm</name>
    <dbReference type="NCBI Taxonomy" id="37862"/>
    <lineage>
        <taxon>Eukaryota</taxon>
        <taxon>Metazoa</taxon>
        <taxon>Ecdysozoa</taxon>
        <taxon>Nematoda</taxon>
        <taxon>Chromadorea</taxon>
        <taxon>Rhabditida</taxon>
        <taxon>Rhabditina</taxon>
        <taxon>Rhabditomorpha</taxon>
        <taxon>Strongyloidea</taxon>
        <taxon>Heterorhabditidae</taxon>
        <taxon>Heterorhabditis</taxon>
    </lineage>
</organism>
<name>A0A1I7X3T7_HETBA</name>
<dbReference type="WBParaSite" id="Hba_12129">
    <property type="protein sequence ID" value="Hba_12129"/>
    <property type="gene ID" value="Hba_12129"/>
</dbReference>